<name>A0AB33ITN4_9BACT</name>
<gene>
    <name evidence="1" type="ORF">GTC17253_13290</name>
</gene>
<sequence>MYTFMSIFPYFALTACSQHPAPAKLRSAYYWSTTFAVDTAYIARHHIAKLYIRYFDVVKADNGQGMPNATISFRQTPPKTVEVVPVVFIVNDVMRNNVDGLAENIAQRILQMNKTNGIAAAREIQIDCDWTKTTRKAYYGFMEKLRKILNGQGIRLSSTIRLHQLAQTPPPADRGVLMVYNTGDFTDIHNQHPILNYQDVKPYLRYIAGYKLPLSAAYPNFAYHLLFRGKKYVGIVHHDNEYPMLAGDTIIVRQSALEQVLKTKHALEQKRSDINDEIIIFDLKRNNRHDEEIYTH</sequence>
<dbReference type="AlphaFoldDB" id="A0AB33ITN4"/>
<protein>
    <recommendedName>
        <fullName evidence="2">DUF4837 family protein</fullName>
    </recommendedName>
</protein>
<dbReference type="EMBL" id="AP035785">
    <property type="protein sequence ID" value="BFO71363.1"/>
    <property type="molecule type" value="Genomic_DNA"/>
</dbReference>
<proteinExistence type="predicted"/>
<accession>A0AB33ITN4</accession>
<evidence type="ECO:0008006" key="2">
    <source>
        <dbReference type="Google" id="ProtNLM"/>
    </source>
</evidence>
<organism evidence="1">
    <name type="scientific">Prevotella sp. GTC17253</name>
    <dbReference type="NCBI Taxonomy" id="3236793"/>
    <lineage>
        <taxon>Bacteria</taxon>
        <taxon>Pseudomonadati</taxon>
        <taxon>Bacteroidota</taxon>
        <taxon>Bacteroidia</taxon>
        <taxon>Bacteroidales</taxon>
        <taxon>Prevotellaceae</taxon>
        <taxon>Prevotella</taxon>
    </lineage>
</organism>
<reference evidence="1" key="1">
    <citation type="submission" date="2024-07" db="EMBL/GenBank/DDBJ databases">
        <title>Complete genome sequence of Prevotella sp. YM-2024 GTC17253.</title>
        <authorList>
            <person name="Hayashi M."/>
            <person name="Muto Y."/>
            <person name="Tanaka K."/>
            <person name="Niwa H."/>
        </authorList>
    </citation>
    <scope>NUCLEOTIDE SEQUENCE</scope>
    <source>
        <strain evidence="1">GTC17253</strain>
    </source>
</reference>
<evidence type="ECO:0000313" key="1">
    <source>
        <dbReference type="EMBL" id="BFO71363.1"/>
    </source>
</evidence>